<keyword evidence="1 3" id="KW-0560">Oxidoreductase</keyword>
<dbReference type="Gene3D" id="3.40.920.10">
    <property type="entry name" value="Pyruvate-ferredoxin oxidoreductase, PFOR, domain III"/>
    <property type="match status" value="1"/>
</dbReference>
<dbReference type="GO" id="GO:0016903">
    <property type="term" value="F:oxidoreductase activity, acting on the aldehyde or oxo group of donors"/>
    <property type="evidence" value="ECO:0007669"/>
    <property type="project" value="InterPro"/>
</dbReference>
<organism evidence="3">
    <name type="scientific">hydrothermal vent metagenome</name>
    <dbReference type="NCBI Taxonomy" id="652676"/>
    <lineage>
        <taxon>unclassified sequences</taxon>
        <taxon>metagenomes</taxon>
        <taxon>ecological metagenomes</taxon>
    </lineage>
</organism>
<dbReference type="AlphaFoldDB" id="A0A3B1CEU7"/>
<accession>A0A3B1CEU7</accession>
<name>A0A3B1CEU7_9ZZZZ</name>
<reference evidence="3" key="1">
    <citation type="submission" date="2018-06" db="EMBL/GenBank/DDBJ databases">
        <authorList>
            <person name="Zhirakovskaya E."/>
        </authorList>
    </citation>
    <scope>NUCLEOTIDE SEQUENCE</scope>
</reference>
<proteinExistence type="predicted"/>
<evidence type="ECO:0000259" key="2">
    <source>
        <dbReference type="Pfam" id="PF01558"/>
    </source>
</evidence>
<sequence>MEKSIIIAGSGGQGILLFGRLIAHTLMIQGKNVTYFPSYGAEIRGGTANCSIIVSDDLIGSPAVMNPDILIVFNCQSLERFLPRLKKGGILFYDSSLITDNGCGRLSMVNETSDLHSFGVEASGKAAGLGSIKYANMVMFGAFLGKTRISDLSRAEKALRAMVSERHATLVPENLKAIRVGYEL</sequence>
<dbReference type="Pfam" id="PF01558">
    <property type="entry name" value="POR"/>
    <property type="match status" value="1"/>
</dbReference>
<dbReference type="SUPFAM" id="SSF53323">
    <property type="entry name" value="Pyruvate-ferredoxin oxidoreductase, PFOR, domain III"/>
    <property type="match status" value="1"/>
</dbReference>
<dbReference type="PANTHER" id="PTHR42730">
    <property type="entry name" value="2-OXOGLUTARATE SYNTHASE SUBUNIT KORC"/>
    <property type="match status" value="1"/>
</dbReference>
<dbReference type="PANTHER" id="PTHR42730:SF1">
    <property type="entry name" value="2-OXOGLUTARATE SYNTHASE SUBUNIT KORC"/>
    <property type="match status" value="1"/>
</dbReference>
<gene>
    <name evidence="3" type="ORF">MNBD_NITROSPIRAE02-1197</name>
</gene>
<dbReference type="InterPro" id="IPR002869">
    <property type="entry name" value="Pyrv_flavodox_OxRed_cen"/>
</dbReference>
<dbReference type="EC" id="1.2.7.-" evidence="3"/>
<dbReference type="InterPro" id="IPR052554">
    <property type="entry name" value="2-oxoglutarate_synth_KorC"/>
</dbReference>
<evidence type="ECO:0000256" key="1">
    <source>
        <dbReference type="ARBA" id="ARBA00023002"/>
    </source>
</evidence>
<dbReference type="EMBL" id="UOGH01000104">
    <property type="protein sequence ID" value="VAX29006.1"/>
    <property type="molecule type" value="Genomic_DNA"/>
</dbReference>
<protein>
    <submittedName>
        <fullName evidence="3">2-oxoglutarate/2-oxoacid ferredoxin oxidoreductase, gamma subunit</fullName>
        <ecNumber evidence="3">1.2.7.-</ecNumber>
    </submittedName>
</protein>
<feature type="domain" description="Pyruvate/ketoisovalerate oxidoreductase catalytic" evidence="2">
    <location>
        <begin position="11"/>
        <end position="183"/>
    </location>
</feature>
<dbReference type="InterPro" id="IPR019752">
    <property type="entry name" value="Pyrv/ketoisovalerate_OxRed_cat"/>
</dbReference>
<evidence type="ECO:0000313" key="3">
    <source>
        <dbReference type="EMBL" id="VAX29006.1"/>
    </source>
</evidence>